<dbReference type="Proteomes" id="UP000075324">
    <property type="component" value="Unassembled WGS sequence"/>
</dbReference>
<evidence type="ECO:0000313" key="1">
    <source>
        <dbReference type="EMBL" id="KYD32445.1"/>
    </source>
</evidence>
<sequence length="41" mass="4743">MTATAIVCFYLTYEELKLGISNTLQAFAPCFYLTYEELKIE</sequence>
<protein>
    <submittedName>
        <fullName evidence="1">Uncharacterized protein</fullName>
    </submittedName>
</protein>
<dbReference type="EMBL" id="LQYW01000013">
    <property type="protein sequence ID" value="KYD32445.1"/>
    <property type="molecule type" value="Genomic_DNA"/>
</dbReference>
<proteinExistence type="predicted"/>
<dbReference type="PATRIC" id="fig|153151.4.peg.438"/>
<organism evidence="1 2">
    <name type="scientific">Parageobacillus toebii</name>
    <dbReference type="NCBI Taxonomy" id="153151"/>
    <lineage>
        <taxon>Bacteria</taxon>
        <taxon>Bacillati</taxon>
        <taxon>Bacillota</taxon>
        <taxon>Bacilli</taxon>
        <taxon>Bacillales</taxon>
        <taxon>Anoxybacillaceae</taxon>
        <taxon>Parageobacillus</taxon>
    </lineage>
</organism>
<reference evidence="1 2" key="1">
    <citation type="submission" date="2016-01" db="EMBL/GenBank/DDBJ databases">
        <title>Draft Genome Sequences of Seven Thermophilic Sporeformers Isolated from Foods.</title>
        <authorList>
            <person name="Berendsen E.M."/>
            <person name="Wells-Bennik M.H."/>
            <person name="Krawcyk A.O."/>
            <person name="De Jong A."/>
            <person name="Holsappel S."/>
            <person name="Eijlander R.T."/>
            <person name="Kuipers O.P."/>
        </authorList>
    </citation>
    <scope>NUCLEOTIDE SEQUENCE [LARGE SCALE GENOMIC DNA]</scope>
    <source>
        <strain evidence="1 2">B4110</strain>
    </source>
</reference>
<accession>A0A150N6Y5</accession>
<comment type="caution">
    <text evidence="1">The sequence shown here is derived from an EMBL/GenBank/DDBJ whole genome shotgun (WGS) entry which is preliminary data.</text>
</comment>
<gene>
    <name evidence="1" type="ORF">B4110_0334</name>
</gene>
<dbReference type="AlphaFoldDB" id="A0A150N6Y5"/>
<evidence type="ECO:0000313" key="2">
    <source>
        <dbReference type="Proteomes" id="UP000075324"/>
    </source>
</evidence>
<name>A0A150N6Y5_9BACL</name>